<evidence type="ECO:0008006" key="3">
    <source>
        <dbReference type="Google" id="ProtNLM"/>
    </source>
</evidence>
<comment type="caution">
    <text evidence="1">The sequence shown here is derived from an EMBL/GenBank/DDBJ whole genome shotgun (WGS) entry which is preliminary data.</text>
</comment>
<dbReference type="InterPro" id="IPR048061">
    <property type="entry name" value="GmtX-like"/>
</dbReference>
<evidence type="ECO:0000313" key="1">
    <source>
        <dbReference type="EMBL" id="MBF8644587.1"/>
    </source>
</evidence>
<dbReference type="NCBIfam" id="NF040692">
    <property type="entry name" value="recomb_assoc"/>
    <property type="match status" value="1"/>
</dbReference>
<accession>A0ABS0FW49</accession>
<gene>
    <name evidence="1" type="ORF">IRZ77_03305</name>
</gene>
<reference evidence="1 2" key="1">
    <citation type="submission" date="2020-10" db="EMBL/GenBank/DDBJ databases">
        <title>Genome sequences of Pseudomonas isolates.</title>
        <authorList>
            <person name="Wessels L."/>
            <person name="Reich F."/>
            <person name="Hammerl J."/>
        </authorList>
    </citation>
    <scope>NUCLEOTIDE SEQUENCE [LARGE SCALE GENOMIC DNA]</scope>
    <source>
        <strain evidence="1 2">20-MO00628-0</strain>
    </source>
</reference>
<protein>
    <recommendedName>
        <fullName evidence="3">Alpha/beta hydrolase</fullName>
    </recommendedName>
</protein>
<dbReference type="EMBL" id="JADLJS010000003">
    <property type="protein sequence ID" value="MBF8644587.1"/>
    <property type="molecule type" value="Genomic_DNA"/>
</dbReference>
<organism evidence="1 2">
    <name type="scientific">Pseudomonas pudica</name>
    <dbReference type="NCBI Taxonomy" id="272772"/>
    <lineage>
        <taxon>Bacteria</taxon>
        <taxon>Pseudomonadati</taxon>
        <taxon>Pseudomonadota</taxon>
        <taxon>Gammaproteobacteria</taxon>
        <taxon>Pseudomonadales</taxon>
        <taxon>Pseudomonadaceae</taxon>
        <taxon>Pseudomonas</taxon>
    </lineage>
</organism>
<evidence type="ECO:0000313" key="2">
    <source>
        <dbReference type="Proteomes" id="UP000639294"/>
    </source>
</evidence>
<sequence>MPDQALLPDDTYERLINEASDPRRKRSLEAINTVCQLLHERHHQDFTYKAVVTLGKDRGLPVPSEKTIVNDSGTQYRELIQAWRLFSVDHKVKTASVKSDWITSIEDPVLRLSVTMLAKQLHTLRAKIARQENAHNAPIYLGGAKEEGNFCLEKLNLNDAEINALKGAIDSQALAQLGYTFGDRGEVLDIKGKRIFKPGFRDAVEKILSLHMA</sequence>
<keyword evidence="2" id="KW-1185">Reference proteome</keyword>
<dbReference type="RefSeq" id="WP_196172844.1">
    <property type="nucleotide sequence ID" value="NZ_JADLJR010000006.1"/>
</dbReference>
<dbReference type="Proteomes" id="UP000639294">
    <property type="component" value="Unassembled WGS sequence"/>
</dbReference>
<proteinExistence type="predicted"/>
<name>A0ABS0FW49_9PSED</name>